<dbReference type="Proteomes" id="UP000177092">
    <property type="component" value="Unassembled WGS sequence"/>
</dbReference>
<accession>A0A1F6AC41</accession>
<dbReference type="STRING" id="1798384.A3D03_05900"/>
<organism evidence="1 2">
    <name type="scientific">Candidatus Gottesmanbacteria bacterium RIFCSPHIGHO2_02_FULL_40_13</name>
    <dbReference type="NCBI Taxonomy" id="1798384"/>
    <lineage>
        <taxon>Bacteria</taxon>
        <taxon>Candidatus Gottesmaniibacteriota</taxon>
    </lineage>
</organism>
<dbReference type="EMBL" id="MFJN01000006">
    <property type="protein sequence ID" value="OGG22291.1"/>
    <property type="molecule type" value="Genomic_DNA"/>
</dbReference>
<dbReference type="SUPFAM" id="SSF109604">
    <property type="entry name" value="HD-domain/PDEase-like"/>
    <property type="match status" value="1"/>
</dbReference>
<evidence type="ECO:0000313" key="1">
    <source>
        <dbReference type="EMBL" id="OGG22291.1"/>
    </source>
</evidence>
<dbReference type="Gene3D" id="1.10.3210.10">
    <property type="entry name" value="Hypothetical protein af1432"/>
    <property type="match status" value="1"/>
</dbReference>
<gene>
    <name evidence="1" type="ORF">A3D03_05900</name>
</gene>
<proteinExistence type="predicted"/>
<protein>
    <submittedName>
        <fullName evidence="1">Uncharacterized protein</fullName>
    </submittedName>
</protein>
<name>A0A1F6AC41_9BACT</name>
<dbReference type="AlphaFoldDB" id="A0A1F6AC41"/>
<reference evidence="1 2" key="1">
    <citation type="journal article" date="2016" name="Nat. Commun.">
        <title>Thousands of microbial genomes shed light on interconnected biogeochemical processes in an aquifer system.</title>
        <authorList>
            <person name="Anantharaman K."/>
            <person name="Brown C.T."/>
            <person name="Hug L.A."/>
            <person name="Sharon I."/>
            <person name="Castelle C.J."/>
            <person name="Probst A.J."/>
            <person name="Thomas B.C."/>
            <person name="Singh A."/>
            <person name="Wilkins M.J."/>
            <person name="Karaoz U."/>
            <person name="Brodie E.L."/>
            <person name="Williams K.H."/>
            <person name="Hubbard S.S."/>
            <person name="Banfield J.F."/>
        </authorList>
    </citation>
    <scope>NUCLEOTIDE SEQUENCE [LARGE SCALE GENOMIC DNA]</scope>
</reference>
<comment type="caution">
    <text evidence="1">The sequence shown here is derived from an EMBL/GenBank/DDBJ whole genome shotgun (WGS) entry which is preliminary data.</text>
</comment>
<evidence type="ECO:0000313" key="2">
    <source>
        <dbReference type="Proteomes" id="UP000177092"/>
    </source>
</evidence>
<sequence length="627" mass="73234">MLREVIHDYKPLPDLTFSRSLFDKHDPLFFTTPQETYNLLELHYNFFSTHPEVREKYRDFTKKVIANYPKEESLYILRGLMLATVAHQYNLTTDKRYRKEKDPRTKKPIPYIYHSMEMAERLIDEKDKSKIPFAWWIVTAALLHDVPEDVDLGNGRKTKADWFRIIEESFDNTSKGKAIANVVRAVTNPERPKKWSNWIDLKLEIKENPLYKMILAHLEKGGLKGSRSRSRKPNPITETDKEKLYDVVYAFQHTMDAALSLPEYVAAITLKIVDGWHNFQSPEHIREVKILRGRMFAALSEWLGWYSMRNELIFQTAGITDTNTPYLPGTEDKWMYYPRESDRETGHLRQPAEDVIKSLSECYEEFQFLEGLDLKELKIFTGYPYITSGHKLPNLTYEEFKLTLPLPEVVVLLDKERMTELVELKEFHPDHFNVRSQKDKTKIASLEPLDLGIGDCVTMFGRNRVDYSVKIDNKLSFILRIEDGSLPYILDAFKQSSEMSIDQAPEYALFHHDLYGTDYWSFHRNALLGFLYEPNLPIQAGSEVYPVFYKGKLYFLPGEMKVNNLHKLLSMPMSVKYYETKRSTTPQLIDKHILRLNELSEGSGVKKTFLGRLLIFEDEVISDNPTG</sequence>